<dbReference type="Proteomes" id="UP001630127">
    <property type="component" value="Unassembled WGS sequence"/>
</dbReference>
<evidence type="ECO:0000256" key="4">
    <source>
        <dbReference type="ARBA" id="ARBA00022864"/>
    </source>
</evidence>
<comment type="caution">
    <text evidence="8">The sequence shown here is derived from an EMBL/GenBank/DDBJ whole genome shotgun (WGS) entry which is preliminary data.</text>
</comment>
<dbReference type="GO" id="GO:0009736">
    <property type="term" value="P:cytokinin-activated signaling pathway"/>
    <property type="evidence" value="ECO:0007669"/>
    <property type="project" value="UniProtKB-KW"/>
</dbReference>
<dbReference type="AlphaFoldDB" id="A0ABD3B5F2"/>
<evidence type="ECO:0000313" key="8">
    <source>
        <dbReference type="EMBL" id="KAL3538787.1"/>
    </source>
</evidence>
<dbReference type="PANTHER" id="PTHR33347:SF1">
    <property type="entry name" value="PROTEIN SOB FIVE-LIKE 5"/>
    <property type="match status" value="1"/>
</dbReference>
<comment type="subcellular location">
    <subcellularLocation>
        <location evidence="1">Cytoplasm</location>
    </subcellularLocation>
</comment>
<protein>
    <submittedName>
        <fullName evidence="8">Uncharacterized protein</fullName>
    </submittedName>
</protein>
<keyword evidence="2" id="KW-0963">Cytoplasm</keyword>
<keyword evidence="5" id="KW-0539">Nucleus</keyword>
<evidence type="ECO:0000313" key="9">
    <source>
        <dbReference type="Proteomes" id="UP001630127"/>
    </source>
</evidence>
<accession>A0ABD3B5F2</accession>
<evidence type="ECO:0000256" key="7">
    <source>
        <dbReference type="SAM" id="MobiDB-lite"/>
    </source>
</evidence>
<feature type="region of interest" description="Disordered" evidence="7">
    <location>
        <begin position="101"/>
        <end position="133"/>
    </location>
</feature>
<keyword evidence="3" id="KW-0203">Cytokinin biosynthesis</keyword>
<gene>
    <name evidence="8" type="ORF">ACH5RR_002153</name>
</gene>
<feature type="region of interest" description="Disordered" evidence="7">
    <location>
        <begin position="44"/>
        <end position="72"/>
    </location>
</feature>
<evidence type="ECO:0000256" key="1">
    <source>
        <dbReference type="ARBA" id="ARBA00004496"/>
    </source>
</evidence>
<reference evidence="8 9" key="1">
    <citation type="submission" date="2024-11" db="EMBL/GenBank/DDBJ databases">
        <title>A near-complete genome assembly of Cinchona calisaya.</title>
        <authorList>
            <person name="Lian D.C."/>
            <person name="Zhao X.W."/>
            <person name="Wei L."/>
        </authorList>
    </citation>
    <scope>NUCLEOTIDE SEQUENCE [LARGE SCALE GENOMIC DNA]</scope>
    <source>
        <tissue evidence="8">Nenye</tissue>
    </source>
</reference>
<evidence type="ECO:0000256" key="3">
    <source>
        <dbReference type="ARBA" id="ARBA00022712"/>
    </source>
</evidence>
<keyword evidence="9" id="KW-1185">Reference proteome</keyword>
<keyword evidence="4" id="KW-0932">Cytokinin signaling pathway</keyword>
<dbReference type="EMBL" id="JBJUIK010000001">
    <property type="protein sequence ID" value="KAL3538787.1"/>
    <property type="molecule type" value="Genomic_DNA"/>
</dbReference>
<feature type="compositionally biased region" description="Basic residues" evidence="7">
    <location>
        <begin position="102"/>
        <end position="119"/>
    </location>
</feature>
<proteinExistence type="inferred from homology"/>
<dbReference type="InterPro" id="IPR044670">
    <property type="entry name" value="SOFL"/>
</dbReference>
<evidence type="ECO:0000256" key="6">
    <source>
        <dbReference type="ARBA" id="ARBA00024199"/>
    </source>
</evidence>
<evidence type="ECO:0000256" key="5">
    <source>
        <dbReference type="ARBA" id="ARBA00023242"/>
    </source>
</evidence>
<comment type="similarity">
    <text evidence="6">Belongs to the SOFL plant protein family.</text>
</comment>
<organism evidence="8 9">
    <name type="scientific">Cinchona calisaya</name>
    <dbReference type="NCBI Taxonomy" id="153742"/>
    <lineage>
        <taxon>Eukaryota</taxon>
        <taxon>Viridiplantae</taxon>
        <taxon>Streptophyta</taxon>
        <taxon>Embryophyta</taxon>
        <taxon>Tracheophyta</taxon>
        <taxon>Spermatophyta</taxon>
        <taxon>Magnoliopsida</taxon>
        <taxon>eudicotyledons</taxon>
        <taxon>Gunneridae</taxon>
        <taxon>Pentapetalae</taxon>
        <taxon>asterids</taxon>
        <taxon>lamiids</taxon>
        <taxon>Gentianales</taxon>
        <taxon>Rubiaceae</taxon>
        <taxon>Cinchonoideae</taxon>
        <taxon>Cinchoneae</taxon>
        <taxon>Cinchona</taxon>
    </lineage>
</organism>
<dbReference type="PANTHER" id="PTHR33347">
    <property type="entry name" value="OSJNBA0091C07.3 PROTEIN"/>
    <property type="match status" value="1"/>
</dbReference>
<sequence length="202" mass="23205">MDYFLPNSNSECSSGCESGWTLYLENSFISPYQKENDSFLGEKYDGFSDGKAEEEEEDDLSMISDASSGPPHFHQELEDYTNESNNRCFYNAPVDATLCRNSGKKKKKQKLKENRHRKVHEKEQSLLDDTASSPVFNLPNNNFALTNNHASEETGLDFSQGYSRTHFEGSSMYQDQYGFFQSSLSGNYPQENQWFGGRRWQQ</sequence>
<dbReference type="GO" id="GO:0005737">
    <property type="term" value="C:cytoplasm"/>
    <property type="evidence" value="ECO:0007669"/>
    <property type="project" value="UniProtKB-SubCell"/>
</dbReference>
<evidence type="ECO:0000256" key="2">
    <source>
        <dbReference type="ARBA" id="ARBA00022490"/>
    </source>
</evidence>
<dbReference type="GO" id="GO:0009691">
    <property type="term" value="P:cytokinin biosynthetic process"/>
    <property type="evidence" value="ECO:0007669"/>
    <property type="project" value="UniProtKB-KW"/>
</dbReference>
<name>A0ABD3B5F2_9GENT</name>